<evidence type="ECO:0000259" key="1">
    <source>
        <dbReference type="Pfam" id="PF13482"/>
    </source>
</evidence>
<feature type="domain" description="YprB ribonuclease H-like" evidence="1">
    <location>
        <begin position="85"/>
        <end position="240"/>
    </location>
</feature>
<dbReference type="Proteomes" id="UP001596406">
    <property type="component" value="Unassembled WGS sequence"/>
</dbReference>
<organism evidence="2 3">
    <name type="scientific">Halomarina ordinaria</name>
    <dbReference type="NCBI Taxonomy" id="3033939"/>
    <lineage>
        <taxon>Archaea</taxon>
        <taxon>Methanobacteriati</taxon>
        <taxon>Methanobacteriota</taxon>
        <taxon>Stenosarchaea group</taxon>
        <taxon>Halobacteria</taxon>
        <taxon>Halobacteriales</taxon>
        <taxon>Natronomonadaceae</taxon>
        <taxon>Halomarina</taxon>
    </lineage>
</organism>
<comment type="caution">
    <text evidence="2">The sequence shown here is derived from an EMBL/GenBank/DDBJ whole genome shotgun (WGS) entry which is preliminary data.</text>
</comment>
<sequence length="255" mass="29036">MRIENSFIPVAGVGERTERRLWERGITHWDDFERDAVGETTGERIAAFIEDGRTHLDAGNARYFDSAFPSAHQWRLYENFREEACFFDIETTGLSHSRDDVTTVSLHRDGETRTLVNDPDPFVGDPLTREAVADALGDASLLVTFNGKRFDVPFLETTFDLSLDAPHIDLMYPCKRLDLTGGLKAVERDVGIERDRPDLSGYDAIRLWREYERGADESLETLVSYNRADTVNLRTLMDHVADALHDRTFAEFDAD</sequence>
<protein>
    <submittedName>
        <fullName evidence="2">Ribonuclease H-like domain-containing protein</fullName>
    </submittedName>
</protein>
<dbReference type="InterPro" id="IPR036397">
    <property type="entry name" value="RNaseH_sf"/>
</dbReference>
<accession>A0ABD5UAG3</accession>
<dbReference type="PANTHER" id="PTHR38462:SF1">
    <property type="entry name" value="YPRB RIBONUCLEASE H-LIKE DOMAIN-CONTAINING PROTEIN"/>
    <property type="match status" value="1"/>
</dbReference>
<dbReference type="RefSeq" id="WP_304447513.1">
    <property type="nucleotide sequence ID" value="NZ_JARRAH010000001.1"/>
</dbReference>
<dbReference type="InterPro" id="IPR012337">
    <property type="entry name" value="RNaseH-like_sf"/>
</dbReference>
<name>A0ABD5UAG3_9EURY</name>
<dbReference type="InterPro" id="IPR038720">
    <property type="entry name" value="YprB_RNase_H-like_dom"/>
</dbReference>
<evidence type="ECO:0000313" key="2">
    <source>
        <dbReference type="EMBL" id="MFC6835818.1"/>
    </source>
</evidence>
<dbReference type="EMBL" id="JBHSXM010000001">
    <property type="protein sequence ID" value="MFC6835818.1"/>
    <property type="molecule type" value="Genomic_DNA"/>
</dbReference>
<dbReference type="SUPFAM" id="SSF53098">
    <property type="entry name" value="Ribonuclease H-like"/>
    <property type="match status" value="1"/>
</dbReference>
<dbReference type="Gene3D" id="3.30.420.10">
    <property type="entry name" value="Ribonuclease H-like superfamily/Ribonuclease H"/>
    <property type="match status" value="1"/>
</dbReference>
<dbReference type="Pfam" id="PF13482">
    <property type="entry name" value="RNase_H_2"/>
    <property type="match status" value="1"/>
</dbReference>
<evidence type="ECO:0000313" key="3">
    <source>
        <dbReference type="Proteomes" id="UP001596406"/>
    </source>
</evidence>
<proteinExistence type="predicted"/>
<dbReference type="AlphaFoldDB" id="A0ABD5UAG3"/>
<keyword evidence="3" id="KW-1185">Reference proteome</keyword>
<dbReference type="PANTHER" id="PTHR38462">
    <property type="entry name" value="EXONUCLEASE-LIKE PROTEIN"/>
    <property type="match status" value="1"/>
</dbReference>
<reference evidence="2 3" key="1">
    <citation type="journal article" date="2019" name="Int. J. Syst. Evol. Microbiol.">
        <title>The Global Catalogue of Microorganisms (GCM) 10K type strain sequencing project: providing services to taxonomists for standard genome sequencing and annotation.</title>
        <authorList>
            <consortium name="The Broad Institute Genomics Platform"/>
            <consortium name="The Broad Institute Genome Sequencing Center for Infectious Disease"/>
            <person name="Wu L."/>
            <person name="Ma J."/>
        </authorList>
    </citation>
    <scope>NUCLEOTIDE SEQUENCE [LARGE SCALE GENOMIC DNA]</scope>
    <source>
        <strain evidence="2 3">PSRA2</strain>
    </source>
</reference>
<gene>
    <name evidence="2" type="ORF">ACFQHK_04765</name>
</gene>